<dbReference type="EMBL" id="CAKLPX010000002">
    <property type="protein sequence ID" value="CAH0991823.1"/>
    <property type="molecule type" value="Genomic_DNA"/>
</dbReference>
<comment type="caution">
    <text evidence="1">The sequence shown here is derived from an EMBL/GenBank/DDBJ whole genome shotgun (WGS) entry which is preliminary data.</text>
</comment>
<name>A0ABM9AF53_9GAMM</name>
<protein>
    <submittedName>
        <fullName evidence="1">Uncharacterized protein</fullName>
    </submittedName>
</protein>
<proteinExistence type="predicted"/>
<reference evidence="1" key="1">
    <citation type="submission" date="2021-12" db="EMBL/GenBank/DDBJ databases">
        <authorList>
            <person name="Rodrigo-Torres L."/>
            <person name="Arahal R. D."/>
            <person name="Lucena T."/>
        </authorList>
    </citation>
    <scope>NUCLEOTIDE SEQUENCE</scope>
    <source>
        <strain evidence="1">CECT 8267</strain>
    </source>
</reference>
<organism evidence="1 2">
    <name type="scientific">Sinobacterium norvegicum</name>
    <dbReference type="NCBI Taxonomy" id="1641715"/>
    <lineage>
        <taxon>Bacteria</taxon>
        <taxon>Pseudomonadati</taxon>
        <taxon>Pseudomonadota</taxon>
        <taxon>Gammaproteobacteria</taxon>
        <taxon>Cellvibrionales</taxon>
        <taxon>Spongiibacteraceae</taxon>
        <taxon>Sinobacterium</taxon>
    </lineage>
</organism>
<dbReference type="Proteomes" id="UP000838100">
    <property type="component" value="Unassembled WGS sequence"/>
</dbReference>
<sequence length="61" mass="6976">MGDVIAFKRPSLKEKHKGNSLCRSNHHKWEVINDTPFDSQQGGLVTCYRCKRCGKTKNKAQ</sequence>
<evidence type="ECO:0000313" key="1">
    <source>
        <dbReference type="EMBL" id="CAH0991823.1"/>
    </source>
</evidence>
<accession>A0ABM9AF53</accession>
<dbReference type="RefSeq" id="WP_237444523.1">
    <property type="nucleotide sequence ID" value="NZ_CAKLPX010000002.1"/>
</dbReference>
<keyword evidence="2" id="KW-1185">Reference proteome</keyword>
<gene>
    <name evidence="1" type="ORF">SIN8267_01938</name>
</gene>
<evidence type="ECO:0000313" key="2">
    <source>
        <dbReference type="Proteomes" id="UP000838100"/>
    </source>
</evidence>